<name>A0A507ANY4_9PEZI</name>
<evidence type="ECO:0000256" key="2">
    <source>
        <dbReference type="ARBA" id="ARBA00022801"/>
    </source>
</evidence>
<dbReference type="EMBL" id="SKBQ01000003">
    <property type="protein sequence ID" value="TPX12565.1"/>
    <property type="molecule type" value="Genomic_DNA"/>
</dbReference>
<dbReference type="PANTHER" id="PTHR43540:SF1">
    <property type="entry name" value="ISOCHORISMATASE HYDROLASE"/>
    <property type="match status" value="1"/>
</dbReference>
<keyword evidence="2" id="KW-0378">Hydrolase</keyword>
<dbReference type="InParanoid" id="A0A507ANY4"/>
<comment type="caution">
    <text evidence="4">The sequence shown here is derived from an EMBL/GenBank/DDBJ whole genome shotgun (WGS) entry which is preliminary data.</text>
</comment>
<evidence type="ECO:0000256" key="1">
    <source>
        <dbReference type="ARBA" id="ARBA00006336"/>
    </source>
</evidence>
<dbReference type="GeneID" id="41968189"/>
<gene>
    <name evidence="4" type="ORF">E0L32_000742</name>
</gene>
<dbReference type="InterPro" id="IPR036380">
    <property type="entry name" value="Isochorismatase-like_sf"/>
</dbReference>
<keyword evidence="5" id="KW-1185">Reference proteome</keyword>
<dbReference type="CDD" id="cd00431">
    <property type="entry name" value="cysteine_hydrolases"/>
    <property type="match status" value="1"/>
</dbReference>
<sequence length="196" mass="21237">MAAKTALVLLDLQQGIIPMVGDADPSVYLERVAATAQKAREAGVQVIHVNTFFRKGFPDLSARNKFMAPIVAMVGDSGQFTEGDASTEFHPIVAPPPGTKDVVVTKKRTSAFTGSDFEVVLRSFGIETLALAGVATSGAVLSTVRQAGDLDYGLVVLEDLCRDWDEEVHRVLTQKVFERQADVLSSTEWLESLKQQ</sequence>
<dbReference type="Pfam" id="PF00857">
    <property type="entry name" value="Isochorismatase"/>
    <property type="match status" value="1"/>
</dbReference>
<evidence type="ECO:0000313" key="4">
    <source>
        <dbReference type="EMBL" id="TPX12565.1"/>
    </source>
</evidence>
<proteinExistence type="inferred from homology"/>
<dbReference type="SUPFAM" id="SSF52499">
    <property type="entry name" value="Isochorismatase-like hydrolases"/>
    <property type="match status" value="1"/>
</dbReference>
<protein>
    <recommendedName>
        <fullName evidence="3">Isochorismatase-like domain-containing protein</fullName>
    </recommendedName>
</protein>
<organism evidence="4 5">
    <name type="scientific">Thyridium curvatum</name>
    <dbReference type="NCBI Taxonomy" id="1093900"/>
    <lineage>
        <taxon>Eukaryota</taxon>
        <taxon>Fungi</taxon>
        <taxon>Dikarya</taxon>
        <taxon>Ascomycota</taxon>
        <taxon>Pezizomycotina</taxon>
        <taxon>Sordariomycetes</taxon>
        <taxon>Sordariomycetidae</taxon>
        <taxon>Thyridiales</taxon>
        <taxon>Thyridiaceae</taxon>
        <taxon>Thyridium</taxon>
    </lineage>
</organism>
<dbReference type="PANTHER" id="PTHR43540">
    <property type="entry name" value="PEROXYUREIDOACRYLATE/UREIDOACRYLATE AMIDOHYDROLASE-RELATED"/>
    <property type="match status" value="1"/>
</dbReference>
<evidence type="ECO:0000259" key="3">
    <source>
        <dbReference type="Pfam" id="PF00857"/>
    </source>
</evidence>
<dbReference type="OrthoDB" id="1739143at2759"/>
<dbReference type="Proteomes" id="UP000319257">
    <property type="component" value="Unassembled WGS sequence"/>
</dbReference>
<dbReference type="GO" id="GO:0016787">
    <property type="term" value="F:hydrolase activity"/>
    <property type="evidence" value="ECO:0007669"/>
    <property type="project" value="UniProtKB-KW"/>
</dbReference>
<dbReference type="InterPro" id="IPR000868">
    <property type="entry name" value="Isochorismatase-like_dom"/>
</dbReference>
<dbReference type="InterPro" id="IPR050272">
    <property type="entry name" value="Isochorismatase-like_hydrls"/>
</dbReference>
<dbReference type="AlphaFoldDB" id="A0A507ANY4"/>
<feature type="domain" description="Isochorismatase-like" evidence="3">
    <location>
        <begin position="5"/>
        <end position="187"/>
    </location>
</feature>
<reference evidence="4 5" key="1">
    <citation type="submission" date="2019-06" db="EMBL/GenBank/DDBJ databases">
        <title>Draft genome sequence of the filamentous fungus Phialemoniopsis curvata isolated from diesel fuel.</title>
        <authorList>
            <person name="Varaljay V.A."/>
            <person name="Lyon W.J."/>
            <person name="Crouch A.L."/>
            <person name="Drake C.E."/>
            <person name="Hollomon J.M."/>
            <person name="Nadeau L.J."/>
            <person name="Nunn H.S."/>
            <person name="Stevenson B.S."/>
            <person name="Bojanowski C.L."/>
            <person name="Crookes-Goodson W.J."/>
        </authorList>
    </citation>
    <scope>NUCLEOTIDE SEQUENCE [LARGE SCALE GENOMIC DNA]</scope>
    <source>
        <strain evidence="4 5">D216</strain>
    </source>
</reference>
<dbReference type="RefSeq" id="XP_030994276.1">
    <property type="nucleotide sequence ID" value="XM_031142166.1"/>
</dbReference>
<dbReference type="Gene3D" id="3.40.50.850">
    <property type="entry name" value="Isochorismatase-like"/>
    <property type="match status" value="1"/>
</dbReference>
<evidence type="ECO:0000313" key="5">
    <source>
        <dbReference type="Proteomes" id="UP000319257"/>
    </source>
</evidence>
<accession>A0A507ANY4</accession>
<comment type="similarity">
    <text evidence="1">Belongs to the isochorismatase family.</text>
</comment>